<dbReference type="Proteomes" id="UP000288216">
    <property type="component" value="Unassembled WGS sequence"/>
</dbReference>
<protein>
    <submittedName>
        <fullName evidence="6">Uncharacterized protein</fullName>
    </submittedName>
</protein>
<dbReference type="AlphaFoldDB" id="A0A401PVC0"/>
<name>A0A401PVC0_SCYTO</name>
<comment type="caution">
    <text evidence="6">The sequence shown here is derived from an EMBL/GenBank/DDBJ whole genome shotgun (WGS) entry which is preliminary data.</text>
</comment>
<dbReference type="PANTHER" id="PTHR19871:SF43">
    <property type="entry name" value="SI:CH211-212K18.6"/>
    <property type="match status" value="1"/>
</dbReference>
<feature type="domain" description="NACHT" evidence="4">
    <location>
        <begin position="338"/>
        <end position="500"/>
    </location>
</feature>
<keyword evidence="2" id="KW-0677">Repeat</keyword>
<organism evidence="6 7">
    <name type="scientific">Scyliorhinus torazame</name>
    <name type="common">Cloudy catshark</name>
    <name type="synonym">Catulus torazame</name>
    <dbReference type="NCBI Taxonomy" id="75743"/>
    <lineage>
        <taxon>Eukaryota</taxon>
        <taxon>Metazoa</taxon>
        <taxon>Chordata</taxon>
        <taxon>Craniata</taxon>
        <taxon>Vertebrata</taxon>
        <taxon>Chondrichthyes</taxon>
        <taxon>Elasmobranchii</taxon>
        <taxon>Galeomorphii</taxon>
        <taxon>Galeoidea</taxon>
        <taxon>Carcharhiniformes</taxon>
        <taxon>Scyliorhinidae</taxon>
        <taxon>Scyliorhinus</taxon>
    </lineage>
</organism>
<evidence type="ECO:0000313" key="6">
    <source>
        <dbReference type="EMBL" id="GCB77058.1"/>
    </source>
</evidence>
<dbReference type="OrthoDB" id="2325716at2759"/>
<feature type="region of interest" description="Disordered" evidence="3">
    <location>
        <begin position="1"/>
        <end position="36"/>
    </location>
</feature>
<feature type="domain" description="NWD1/2-like winged helix-turn-helix" evidence="5">
    <location>
        <begin position="557"/>
        <end position="665"/>
    </location>
</feature>
<keyword evidence="1" id="KW-0853">WD repeat</keyword>
<dbReference type="Pfam" id="PF05729">
    <property type="entry name" value="NACHT"/>
    <property type="match status" value="1"/>
</dbReference>
<dbReference type="STRING" id="75743.A0A401PVC0"/>
<evidence type="ECO:0000256" key="2">
    <source>
        <dbReference type="ARBA" id="ARBA00022737"/>
    </source>
</evidence>
<keyword evidence="7" id="KW-1185">Reference proteome</keyword>
<dbReference type="InterPro" id="IPR057588">
    <property type="entry name" value="NWD1/2-like_WH"/>
</dbReference>
<dbReference type="Pfam" id="PF25469">
    <property type="entry name" value="WHD_NWD1"/>
    <property type="match status" value="1"/>
</dbReference>
<accession>A0A401PVC0</accession>
<dbReference type="InterPro" id="IPR052752">
    <property type="entry name" value="NACHT-WD_repeat"/>
</dbReference>
<evidence type="ECO:0000256" key="1">
    <source>
        <dbReference type="ARBA" id="ARBA00022574"/>
    </source>
</evidence>
<dbReference type="InterPro" id="IPR027417">
    <property type="entry name" value="P-loop_NTPase"/>
</dbReference>
<dbReference type="EMBL" id="BFAA01014095">
    <property type="protein sequence ID" value="GCB77058.1"/>
    <property type="molecule type" value="Genomic_DNA"/>
</dbReference>
<feature type="non-terminal residue" evidence="6">
    <location>
        <position position="772"/>
    </location>
</feature>
<sequence>MEMGVQQQRHRNPKLHTGTQSAGFHGESHCGKSDLTNDSVPLRVELPESCDTGASEILPPHIPQTNNMNDARTQSATDLGKAIGLLQEWYMLDENCIPSVYRLQPIRTHFRDIYSMDPSRRQHARNNWSSSSKKLYSILQEYAPLALSKETASNLLQTVIECEVKQGLQTKGPPEDHCHWFKRYITDIQYNLSTEKASDYTDVCPRKPEFNKPLYEAHTRFLESIHARLRHTNIYEYKVSWGRDGINPHLNRSHLFYTQQLCNDFQKTSIAHFNRNVGSQTTKRVSEGRSRSQATKNWVKEEVLEHVHHCQTLAAFFIGREATLLNLKESLQDSKQKPIILLGAVGCGKSALMAKASLLASDWVSGDLRKAVRFIGITGETRNIRLLLRSLCFQLAEIYNKATFFSEDFSELLNDFYSLLEFAVEDRPLLISLDGLEELSDDYNAGNLSWLPRELPKNVYFIVSMSVEETQATLKKVKEHGDILHIPPLSSTEIEKMINYLLKKDQRKLTADQWCLLLEACSACPDPLYLQCAYRESLNWQSSTPVSDIFLPQTLHQLYSAILTRLEREHGGELVKKVAGLLTLSRNGVTFDELTDLLSLDQMVMQEIQQFQNVSLSKFPLVLWIKLHRDLKIHVVECRTDNTYTFNWAHSALKLNCLKRYFLSKESQLSLHMTIASYFLGKPTICSGESSNWNQEELTSQPLAWVFKKNAEVNRVFNLRKLNGIPYHLLRSNQMSTMITDCLFNFDFLLHKAWGLSIVSVEEDLKATMMLE</sequence>
<evidence type="ECO:0000259" key="4">
    <source>
        <dbReference type="Pfam" id="PF05729"/>
    </source>
</evidence>
<evidence type="ECO:0000256" key="3">
    <source>
        <dbReference type="SAM" id="MobiDB-lite"/>
    </source>
</evidence>
<dbReference type="OMA" id="SIAFTHR"/>
<proteinExistence type="predicted"/>
<gene>
    <name evidence="6" type="ORF">scyTo_0019235</name>
</gene>
<dbReference type="InterPro" id="IPR007111">
    <property type="entry name" value="NACHT_NTPase"/>
</dbReference>
<dbReference type="SUPFAM" id="SSF52540">
    <property type="entry name" value="P-loop containing nucleoside triphosphate hydrolases"/>
    <property type="match status" value="1"/>
</dbReference>
<reference evidence="6 7" key="1">
    <citation type="journal article" date="2018" name="Nat. Ecol. Evol.">
        <title>Shark genomes provide insights into elasmobranch evolution and the origin of vertebrates.</title>
        <authorList>
            <person name="Hara Y"/>
            <person name="Yamaguchi K"/>
            <person name="Onimaru K"/>
            <person name="Kadota M"/>
            <person name="Koyanagi M"/>
            <person name="Keeley SD"/>
            <person name="Tatsumi K"/>
            <person name="Tanaka K"/>
            <person name="Motone F"/>
            <person name="Kageyama Y"/>
            <person name="Nozu R"/>
            <person name="Adachi N"/>
            <person name="Nishimura O"/>
            <person name="Nakagawa R"/>
            <person name="Tanegashima C"/>
            <person name="Kiyatake I"/>
            <person name="Matsumoto R"/>
            <person name="Murakumo K"/>
            <person name="Nishida K"/>
            <person name="Terakita A"/>
            <person name="Kuratani S"/>
            <person name="Sato K"/>
            <person name="Hyodo S Kuraku.S."/>
        </authorList>
    </citation>
    <scope>NUCLEOTIDE SEQUENCE [LARGE SCALE GENOMIC DNA]</scope>
</reference>
<evidence type="ECO:0000313" key="7">
    <source>
        <dbReference type="Proteomes" id="UP000288216"/>
    </source>
</evidence>
<evidence type="ECO:0000259" key="5">
    <source>
        <dbReference type="Pfam" id="PF25469"/>
    </source>
</evidence>
<dbReference type="Gene3D" id="3.40.50.300">
    <property type="entry name" value="P-loop containing nucleotide triphosphate hydrolases"/>
    <property type="match status" value="1"/>
</dbReference>
<dbReference type="PANTHER" id="PTHR19871">
    <property type="entry name" value="BETA TRANSDUCIN-RELATED PROTEIN"/>
    <property type="match status" value="1"/>
</dbReference>